<organism evidence="1 2">
    <name type="scientific">Noviherbaspirillum galbum</name>
    <dbReference type="NCBI Taxonomy" id="2709383"/>
    <lineage>
        <taxon>Bacteria</taxon>
        <taxon>Pseudomonadati</taxon>
        <taxon>Pseudomonadota</taxon>
        <taxon>Betaproteobacteria</taxon>
        <taxon>Burkholderiales</taxon>
        <taxon>Oxalobacteraceae</taxon>
        <taxon>Noviherbaspirillum</taxon>
    </lineage>
</organism>
<protein>
    <recommendedName>
        <fullName evidence="3">VacJ</fullName>
    </recommendedName>
</protein>
<reference evidence="1 2" key="1">
    <citation type="submission" date="2020-02" db="EMBL/GenBank/DDBJ databases">
        <authorList>
            <person name="Kim M.K."/>
        </authorList>
    </citation>
    <scope>NUCLEOTIDE SEQUENCE [LARGE SCALE GENOMIC DNA]</scope>
    <source>
        <strain evidence="1 2">17J57-3</strain>
    </source>
</reference>
<comment type="caution">
    <text evidence="1">The sequence shown here is derived from an EMBL/GenBank/DDBJ whole genome shotgun (WGS) entry which is preliminary data.</text>
</comment>
<proteinExistence type="predicted"/>
<dbReference type="RefSeq" id="WP_163960548.1">
    <property type="nucleotide sequence ID" value="NZ_JAAIVB010000011.1"/>
</dbReference>
<gene>
    <name evidence="1" type="ORF">G3574_03040</name>
</gene>
<keyword evidence="2" id="KW-1185">Reference proteome</keyword>
<accession>A0A6B3SGQ2</accession>
<name>A0A6B3SGQ2_9BURK</name>
<evidence type="ECO:0000313" key="1">
    <source>
        <dbReference type="EMBL" id="NEX60044.1"/>
    </source>
</evidence>
<evidence type="ECO:0008006" key="3">
    <source>
        <dbReference type="Google" id="ProtNLM"/>
    </source>
</evidence>
<dbReference type="Proteomes" id="UP000482155">
    <property type="component" value="Unassembled WGS sequence"/>
</dbReference>
<dbReference type="AlphaFoldDB" id="A0A6B3SGQ2"/>
<sequence>MSDFPRFTINRHLIVLLPKQPVLDWIMRVDPMPPAGLTLEELRQEQDAFLVSDASLEGIEDAERWVHRRWKMFFELFVGNWYTDESWWPKNRTLKMFKEWFDVQYHSMVWDLAATVPIEHEDWE</sequence>
<dbReference type="EMBL" id="JAAIVB010000011">
    <property type="protein sequence ID" value="NEX60044.1"/>
    <property type="molecule type" value="Genomic_DNA"/>
</dbReference>
<evidence type="ECO:0000313" key="2">
    <source>
        <dbReference type="Proteomes" id="UP000482155"/>
    </source>
</evidence>